<sequence length="144" mass="16819">MNSPFPKKVYMPKQLQCCEAKQACEALIAFWNEVNIIGQGPKWDQMADQFTRFRLILEEYFASVEIALQNSGVFQDPEGTIRYQELRLQSMQILDRLIEDVNLLKSHDATFQKWSQMATELQGIFDRIADHEDLVRQMSERTVS</sequence>
<gene>
    <name evidence="1" type="ORF">Pan54_14590</name>
</gene>
<dbReference type="EMBL" id="SJPG01000001">
    <property type="protein sequence ID" value="TWT60732.1"/>
    <property type="molecule type" value="Genomic_DNA"/>
</dbReference>
<protein>
    <submittedName>
        <fullName evidence="1">Uncharacterized protein</fullName>
    </submittedName>
</protein>
<proteinExistence type="predicted"/>
<evidence type="ECO:0000313" key="2">
    <source>
        <dbReference type="Proteomes" id="UP000316095"/>
    </source>
</evidence>
<reference evidence="1 2" key="1">
    <citation type="submission" date="2019-02" db="EMBL/GenBank/DDBJ databases">
        <title>Deep-cultivation of Planctomycetes and their phenomic and genomic characterization uncovers novel biology.</title>
        <authorList>
            <person name="Wiegand S."/>
            <person name="Jogler M."/>
            <person name="Boedeker C."/>
            <person name="Pinto D."/>
            <person name="Vollmers J."/>
            <person name="Rivas-Marin E."/>
            <person name="Kohn T."/>
            <person name="Peeters S.H."/>
            <person name="Heuer A."/>
            <person name="Rast P."/>
            <person name="Oberbeckmann S."/>
            <person name="Bunk B."/>
            <person name="Jeske O."/>
            <person name="Meyerdierks A."/>
            <person name="Storesund J.E."/>
            <person name="Kallscheuer N."/>
            <person name="Luecker S."/>
            <person name="Lage O.M."/>
            <person name="Pohl T."/>
            <person name="Merkel B.J."/>
            <person name="Hornburger P."/>
            <person name="Mueller R.-W."/>
            <person name="Bruemmer F."/>
            <person name="Labrenz M."/>
            <person name="Spormann A.M."/>
            <person name="Op Den Camp H."/>
            <person name="Overmann J."/>
            <person name="Amann R."/>
            <person name="Jetten M.S.M."/>
            <person name="Mascher T."/>
            <person name="Medema M.H."/>
            <person name="Devos D.P."/>
            <person name="Kaster A.-K."/>
            <person name="Ovreas L."/>
            <person name="Rohde M."/>
            <person name="Galperin M.Y."/>
            <person name="Jogler C."/>
        </authorList>
    </citation>
    <scope>NUCLEOTIDE SEQUENCE [LARGE SCALE GENOMIC DNA]</scope>
    <source>
        <strain evidence="1 2">Pan54</strain>
    </source>
</reference>
<name>A0A5C5XFW6_9PLAN</name>
<dbReference type="AlphaFoldDB" id="A0A5C5XFW6"/>
<dbReference type="RefSeq" id="WP_146502816.1">
    <property type="nucleotide sequence ID" value="NZ_SJPG01000001.1"/>
</dbReference>
<dbReference type="OrthoDB" id="267419at2"/>
<evidence type="ECO:0000313" key="1">
    <source>
        <dbReference type="EMBL" id="TWT60732.1"/>
    </source>
</evidence>
<accession>A0A5C5XFW6</accession>
<comment type="caution">
    <text evidence="1">The sequence shown here is derived from an EMBL/GenBank/DDBJ whole genome shotgun (WGS) entry which is preliminary data.</text>
</comment>
<organism evidence="1 2">
    <name type="scientific">Rubinisphaera italica</name>
    <dbReference type="NCBI Taxonomy" id="2527969"/>
    <lineage>
        <taxon>Bacteria</taxon>
        <taxon>Pseudomonadati</taxon>
        <taxon>Planctomycetota</taxon>
        <taxon>Planctomycetia</taxon>
        <taxon>Planctomycetales</taxon>
        <taxon>Planctomycetaceae</taxon>
        <taxon>Rubinisphaera</taxon>
    </lineage>
</organism>
<dbReference type="Proteomes" id="UP000316095">
    <property type="component" value="Unassembled WGS sequence"/>
</dbReference>
<keyword evidence="2" id="KW-1185">Reference proteome</keyword>